<evidence type="ECO:0000313" key="3">
    <source>
        <dbReference type="EMBL" id="EWH14201.1"/>
    </source>
</evidence>
<name>A0ABN0RQH2_9FLAO</name>
<keyword evidence="1" id="KW-0472">Membrane</keyword>
<dbReference type="EMBL" id="ARZX01000005">
    <property type="protein sequence ID" value="EWH14201.1"/>
    <property type="molecule type" value="Genomic_DNA"/>
</dbReference>
<dbReference type="Proteomes" id="UP000019275">
    <property type="component" value="Unassembled WGS sequence"/>
</dbReference>
<dbReference type="RefSeq" id="WP_034644561.1">
    <property type="nucleotide sequence ID" value="NZ_ARZX01000005.1"/>
</dbReference>
<keyword evidence="4" id="KW-1185">Reference proteome</keyword>
<feature type="transmembrane region" description="Helical" evidence="1">
    <location>
        <begin position="268"/>
        <end position="283"/>
    </location>
</feature>
<keyword evidence="1" id="KW-0812">Transmembrane</keyword>
<accession>A0ABN0RQH2</accession>
<gene>
    <name evidence="3" type="ORF">KLA_06007</name>
</gene>
<evidence type="ECO:0000313" key="4">
    <source>
        <dbReference type="Proteomes" id="UP000019275"/>
    </source>
</evidence>
<sequence length="403" mass="46836">MIKKGKSYIIILVVTFVTYLALEYNKPKKVNWFPSFTTHHKIPFGTKVFNDILEKRLGDKITAVQEPPYIFLNKNNNISGTYVLINNTLDIDKSEVKKLLEWTAKGNTLYLAGSSFSHALKDELNFSTKTLYTNDINHHFYMQLVNPSLKSDKPIVFSKKSDVTYFSKIDTLNTKVLGVIDNFETISIKNANIIKQNYGDGTVILNHFPYAFTNYFILENKNNTDFTSSLLAYIDTTKNVYVDNHHKTGKTFYTSPMRIFLSAKELKWAYYIALIGALFYVFFEGKRKQRAIPVVTPLKNQTLAFTRTIADMYYQKNRQKEIAEHKINFFMDFVRSKFHVNTLEKNDDFYNTVSARSFHTKEEIKNLFLFLDNLMNKHSITNDELLALDKKIEQFKDKANGSK</sequence>
<feature type="transmembrane region" description="Helical" evidence="1">
    <location>
        <begin position="7"/>
        <end position="24"/>
    </location>
</feature>
<organism evidence="3 4">
    <name type="scientific">Cellulophaga geojensis KL-A</name>
    <dbReference type="NCBI Taxonomy" id="1328323"/>
    <lineage>
        <taxon>Bacteria</taxon>
        <taxon>Pseudomonadati</taxon>
        <taxon>Bacteroidota</taxon>
        <taxon>Flavobacteriia</taxon>
        <taxon>Flavobacteriales</taxon>
        <taxon>Flavobacteriaceae</taxon>
        <taxon>Cellulophaga</taxon>
    </lineage>
</organism>
<comment type="caution">
    <text evidence="3">The sequence shown here is derived from an EMBL/GenBank/DDBJ whole genome shotgun (WGS) entry which is preliminary data.</text>
</comment>
<proteinExistence type="predicted"/>
<feature type="domain" description="DUF4350" evidence="2">
    <location>
        <begin position="40"/>
        <end position="231"/>
    </location>
</feature>
<protein>
    <recommendedName>
        <fullName evidence="2">DUF4350 domain-containing protein</fullName>
    </recommendedName>
</protein>
<dbReference type="InterPro" id="IPR025646">
    <property type="entry name" value="DUF4350"/>
</dbReference>
<evidence type="ECO:0000256" key="1">
    <source>
        <dbReference type="SAM" id="Phobius"/>
    </source>
</evidence>
<reference evidence="3 4" key="1">
    <citation type="journal article" date="2014" name="Genome Announc.">
        <title>Draft Genome Sequence of the Carrageenan-Degrading Bacterium Cellulophaga sp. Strain KL-A, Isolated from Decaying Marine Algae.</title>
        <authorList>
            <person name="Shan D."/>
            <person name="Ying J."/>
            <person name="Li X."/>
            <person name="Gao Z."/>
            <person name="Wei G."/>
            <person name="Shao Z."/>
        </authorList>
    </citation>
    <scope>NUCLEOTIDE SEQUENCE [LARGE SCALE GENOMIC DNA]</scope>
    <source>
        <strain evidence="3 4">KL-A</strain>
    </source>
</reference>
<dbReference type="Pfam" id="PF14258">
    <property type="entry name" value="DUF4350"/>
    <property type="match status" value="1"/>
</dbReference>
<evidence type="ECO:0000259" key="2">
    <source>
        <dbReference type="Pfam" id="PF14258"/>
    </source>
</evidence>
<keyword evidence="1" id="KW-1133">Transmembrane helix</keyword>